<keyword evidence="3" id="KW-1003">Cell membrane</keyword>
<comment type="similarity">
    <text evidence="2">Belongs to the FliR/MopE/SpaR family.</text>
</comment>
<evidence type="ECO:0000313" key="8">
    <source>
        <dbReference type="EMBL" id="MDY8107743.1"/>
    </source>
</evidence>
<feature type="transmembrane region" description="Helical" evidence="7">
    <location>
        <begin position="212"/>
        <end position="240"/>
    </location>
</feature>
<gene>
    <name evidence="8" type="ORF">U0C82_01095</name>
</gene>
<keyword evidence="5 7" id="KW-1133">Transmembrane helix</keyword>
<evidence type="ECO:0000256" key="6">
    <source>
        <dbReference type="ARBA" id="ARBA00023136"/>
    </source>
</evidence>
<evidence type="ECO:0000256" key="3">
    <source>
        <dbReference type="ARBA" id="ARBA00022475"/>
    </source>
</evidence>
<keyword evidence="4 7" id="KW-0812">Transmembrane</keyword>
<dbReference type="PANTHER" id="PTHR30065:SF1">
    <property type="entry name" value="SURFACE PRESENTATION OF ANTIGENS PROTEIN SPAR"/>
    <property type="match status" value="1"/>
</dbReference>
<dbReference type="PANTHER" id="PTHR30065">
    <property type="entry name" value="FLAGELLAR BIOSYNTHETIC PROTEIN FLIR"/>
    <property type="match status" value="1"/>
</dbReference>
<dbReference type="Pfam" id="PF01311">
    <property type="entry name" value="Bac_export_1"/>
    <property type="match status" value="1"/>
</dbReference>
<dbReference type="EMBL" id="JAXLPB010000001">
    <property type="protein sequence ID" value="MDY8107743.1"/>
    <property type="molecule type" value="Genomic_DNA"/>
</dbReference>
<organism evidence="8 9">
    <name type="scientific">Fulvimarina uroteuthidis</name>
    <dbReference type="NCBI Taxonomy" id="3098149"/>
    <lineage>
        <taxon>Bacteria</taxon>
        <taxon>Pseudomonadati</taxon>
        <taxon>Pseudomonadota</taxon>
        <taxon>Alphaproteobacteria</taxon>
        <taxon>Hyphomicrobiales</taxon>
        <taxon>Aurantimonadaceae</taxon>
        <taxon>Fulvimarina</taxon>
    </lineage>
</organism>
<dbReference type="Proteomes" id="UP001294412">
    <property type="component" value="Unassembled WGS sequence"/>
</dbReference>
<feature type="transmembrane region" description="Helical" evidence="7">
    <location>
        <begin position="123"/>
        <end position="143"/>
    </location>
</feature>
<feature type="transmembrane region" description="Helical" evidence="7">
    <location>
        <begin position="6"/>
        <end position="26"/>
    </location>
</feature>
<evidence type="ECO:0000256" key="5">
    <source>
        <dbReference type="ARBA" id="ARBA00022989"/>
    </source>
</evidence>
<proteinExistence type="inferred from homology"/>
<sequence>MSETASALVFALFLIFCRVGTCLMLLPGYSSSRIPAQIRLFLAIAISLALAPLLLPILEPLVTGANDAQRLKLIFSEMMIGFFIGLLGRTFLIALSFIGYVIANAIGMGQSMGPVFEDAPDPAIGTLVTLTATVLIFITNLHAEVVRAIVASYTAIPATEGFAIQTSLINLTDNLDITFVLCLRIASPFVLYAVIVNFAVGLANKLTPQIPVYFISLPFVLAGGLVLFGYIIGDFLIIFMNAFEGWVLAG</sequence>
<evidence type="ECO:0000256" key="4">
    <source>
        <dbReference type="ARBA" id="ARBA00022692"/>
    </source>
</evidence>
<reference evidence="8 9" key="1">
    <citation type="submission" date="2023-12" db="EMBL/GenBank/DDBJ databases">
        <title>Description of Novel Strain Fulvimarina sp. 2208YS6-2-32 isolated from Uroteuthis (Photololigo) edulis.</title>
        <authorList>
            <person name="Park J.-S."/>
        </authorList>
    </citation>
    <scope>NUCLEOTIDE SEQUENCE [LARGE SCALE GENOMIC DNA]</scope>
    <source>
        <strain evidence="8 9">2208YS6-2-32</strain>
    </source>
</reference>
<keyword evidence="9" id="KW-1185">Reference proteome</keyword>
<keyword evidence="6 7" id="KW-0472">Membrane</keyword>
<comment type="subcellular location">
    <subcellularLocation>
        <location evidence="1">Cell membrane</location>
        <topology evidence="1">Multi-pass membrane protein</topology>
    </subcellularLocation>
</comment>
<accession>A0ABU5HX79</accession>
<dbReference type="InterPro" id="IPR002010">
    <property type="entry name" value="T3SS_IM_R"/>
</dbReference>
<evidence type="ECO:0000256" key="1">
    <source>
        <dbReference type="ARBA" id="ARBA00004651"/>
    </source>
</evidence>
<protein>
    <submittedName>
        <fullName evidence="8">Flagellar biosynthetic protein FliR</fullName>
    </submittedName>
</protein>
<keyword evidence="8" id="KW-0969">Cilium</keyword>
<feature type="transmembrane region" description="Helical" evidence="7">
    <location>
        <begin position="177"/>
        <end position="200"/>
    </location>
</feature>
<comment type="caution">
    <text evidence="8">The sequence shown here is derived from an EMBL/GenBank/DDBJ whole genome shotgun (WGS) entry which is preliminary data.</text>
</comment>
<feature type="transmembrane region" description="Helical" evidence="7">
    <location>
        <begin position="38"/>
        <end position="58"/>
    </location>
</feature>
<evidence type="ECO:0000256" key="7">
    <source>
        <dbReference type="SAM" id="Phobius"/>
    </source>
</evidence>
<name>A0ABU5HX79_9HYPH</name>
<evidence type="ECO:0000256" key="2">
    <source>
        <dbReference type="ARBA" id="ARBA00009772"/>
    </source>
</evidence>
<keyword evidence="8" id="KW-0282">Flagellum</keyword>
<evidence type="ECO:0000313" key="9">
    <source>
        <dbReference type="Proteomes" id="UP001294412"/>
    </source>
</evidence>
<feature type="transmembrane region" description="Helical" evidence="7">
    <location>
        <begin position="78"/>
        <end position="102"/>
    </location>
</feature>
<dbReference type="PRINTS" id="PR00953">
    <property type="entry name" value="TYPE3IMRPROT"/>
</dbReference>
<dbReference type="RefSeq" id="WP_322185029.1">
    <property type="nucleotide sequence ID" value="NZ_JAXLPB010000001.1"/>
</dbReference>
<keyword evidence="8" id="KW-0966">Cell projection</keyword>